<evidence type="ECO:0000313" key="6">
    <source>
        <dbReference type="Proteomes" id="UP000276834"/>
    </source>
</evidence>
<feature type="region of interest" description="Disordered" evidence="3">
    <location>
        <begin position="147"/>
        <end position="174"/>
    </location>
</feature>
<dbReference type="InterPro" id="IPR050348">
    <property type="entry name" value="Protein-Tyr_Phosphatase"/>
</dbReference>
<reference evidence="5 6" key="1">
    <citation type="journal article" date="2018" name="Proc. R. Soc. B">
        <title>A non-coding region near Follistatin controls head colour polymorphism in the Gouldian finch.</title>
        <authorList>
            <person name="Toomey M.B."/>
            <person name="Marques C.I."/>
            <person name="Andrade P."/>
            <person name="Araujo P.M."/>
            <person name="Sabatino S."/>
            <person name="Gazda M.A."/>
            <person name="Afonso S."/>
            <person name="Lopes R.J."/>
            <person name="Corbo J.C."/>
            <person name="Carneiro M."/>
        </authorList>
    </citation>
    <scope>NUCLEOTIDE SEQUENCE [LARGE SCALE GENOMIC DNA]</scope>
    <source>
        <strain evidence="5">Red01</strain>
        <tissue evidence="5">Muscle</tissue>
    </source>
</reference>
<feature type="domain" description="Tyrosine-protein phosphatase" evidence="4">
    <location>
        <begin position="1"/>
        <end position="77"/>
    </location>
</feature>
<keyword evidence="2" id="KW-0904">Protein phosphatase</keyword>
<dbReference type="InterPro" id="IPR000242">
    <property type="entry name" value="PTP_cat"/>
</dbReference>
<dbReference type="GO" id="GO:0099560">
    <property type="term" value="P:synaptic membrane adhesion"/>
    <property type="evidence" value="ECO:0007669"/>
    <property type="project" value="TreeGrafter"/>
</dbReference>
<dbReference type="PRINTS" id="PR00700">
    <property type="entry name" value="PRTYPHPHTASE"/>
</dbReference>
<dbReference type="PANTHER" id="PTHR19134:SF203">
    <property type="entry name" value="RECEPTOR-TYPE TYROSINE-PROTEIN PHOSPHATASE F"/>
    <property type="match status" value="1"/>
</dbReference>
<keyword evidence="6" id="KW-1185">Reference proteome</keyword>
<organism evidence="5 6">
    <name type="scientific">Chloebia gouldiae</name>
    <name type="common">Gouldian finch</name>
    <name type="synonym">Erythrura gouldiae</name>
    <dbReference type="NCBI Taxonomy" id="44316"/>
    <lineage>
        <taxon>Eukaryota</taxon>
        <taxon>Metazoa</taxon>
        <taxon>Chordata</taxon>
        <taxon>Craniata</taxon>
        <taxon>Vertebrata</taxon>
        <taxon>Euteleostomi</taxon>
        <taxon>Archelosauria</taxon>
        <taxon>Archosauria</taxon>
        <taxon>Dinosauria</taxon>
        <taxon>Saurischia</taxon>
        <taxon>Theropoda</taxon>
        <taxon>Coelurosauria</taxon>
        <taxon>Aves</taxon>
        <taxon>Neognathae</taxon>
        <taxon>Neoaves</taxon>
        <taxon>Telluraves</taxon>
        <taxon>Australaves</taxon>
        <taxon>Passeriformes</taxon>
        <taxon>Passeroidea</taxon>
        <taxon>Passeridae</taxon>
        <taxon>Chloebia</taxon>
    </lineage>
</organism>
<dbReference type="EMBL" id="QUSF01000010">
    <property type="protein sequence ID" value="RLW05701.1"/>
    <property type="molecule type" value="Genomic_DNA"/>
</dbReference>
<dbReference type="GO" id="GO:0004725">
    <property type="term" value="F:protein tyrosine phosphatase activity"/>
    <property type="evidence" value="ECO:0007669"/>
    <property type="project" value="UniProtKB-EC"/>
</dbReference>
<dbReference type="AlphaFoldDB" id="A0A3L8SQF3"/>
<dbReference type="SUPFAM" id="SSF52799">
    <property type="entry name" value="(Phosphotyrosine protein) phosphatases II"/>
    <property type="match status" value="1"/>
</dbReference>
<evidence type="ECO:0000259" key="4">
    <source>
        <dbReference type="PROSITE" id="PS50055"/>
    </source>
</evidence>
<dbReference type="PROSITE" id="PS50055">
    <property type="entry name" value="TYR_PHOSPHATASE_PTP"/>
    <property type="match status" value="1"/>
</dbReference>
<evidence type="ECO:0000256" key="2">
    <source>
        <dbReference type="ARBA" id="ARBA00022912"/>
    </source>
</evidence>
<comment type="caution">
    <text evidence="5">The sequence shown here is derived from an EMBL/GenBank/DDBJ whole genome shotgun (WGS) entry which is preliminary data.</text>
</comment>
<gene>
    <name evidence="5" type="ORF">DV515_00004832</name>
</gene>
<dbReference type="OrthoDB" id="6022401at2759"/>
<dbReference type="EC" id="3.1.3.48" evidence="1"/>
<keyword evidence="2" id="KW-0378">Hydrolase</keyword>
<evidence type="ECO:0000256" key="3">
    <source>
        <dbReference type="SAM" id="MobiDB-lite"/>
    </source>
</evidence>
<protein>
    <recommendedName>
        <fullName evidence="1">protein-tyrosine-phosphatase</fullName>
        <ecNumber evidence="1">3.1.3.48</ecNumber>
    </recommendedName>
</protein>
<evidence type="ECO:0000256" key="1">
    <source>
        <dbReference type="ARBA" id="ARBA00013064"/>
    </source>
</evidence>
<dbReference type="Proteomes" id="UP000276834">
    <property type="component" value="Unassembled WGS sequence"/>
</dbReference>
<dbReference type="PANTHER" id="PTHR19134">
    <property type="entry name" value="RECEPTOR-TYPE TYROSINE-PROTEIN PHOSPHATASE"/>
    <property type="match status" value="1"/>
</dbReference>
<proteinExistence type="predicted"/>
<dbReference type="InterPro" id="IPR029021">
    <property type="entry name" value="Prot-tyrosine_phosphatase-like"/>
</dbReference>
<dbReference type="Pfam" id="PF00102">
    <property type="entry name" value="Y_phosphatase"/>
    <property type="match status" value="1"/>
</dbReference>
<dbReference type="Gene3D" id="3.90.190.10">
    <property type="entry name" value="Protein tyrosine phosphatase superfamily"/>
    <property type="match status" value="1"/>
</dbReference>
<evidence type="ECO:0000313" key="5">
    <source>
        <dbReference type="EMBL" id="RLW05701.1"/>
    </source>
</evidence>
<name>A0A3L8SQF3_CHLGU</name>
<accession>A0A3L8SQF3</accession>
<dbReference type="SMART" id="SM00194">
    <property type="entry name" value="PTPc"/>
    <property type="match status" value="1"/>
</dbReference>
<sequence>MRFLLPSIPAAWAAHAEQGVPGSDYINANYIDGYRKQNAYIATQGPLPETLSDFWRMVWEQRTATIVMMTRLEEKSRVQLLGTGTGLSVQLQSLGWVARPHGELPSAEQALLPFQASSPGHPRHCCDKPTKTSSSLAALWGGSHIIPKPGKLRPHGDSLQLPSTHEDGISLAVK</sequence>